<evidence type="ECO:0000313" key="2">
    <source>
        <dbReference type="Proteomes" id="UP000077069"/>
    </source>
</evidence>
<sequence>MLKPGDKSSPEFARQEDIVYHLVLIVYAKQPKRGRYIAPFIEPAGLEQNIQETVQDFKTVVPSGAFLSGLLNTPVTGLADAAEVHTPLHELEGSISSLIQHETQNYIKYCYQTEFWSFEKLLYTVVVDTPNTRIGKHKKAYQYVSKVEVQANFACLEAAVACISTMVDRWEKDMGNHQGKIITHGRARRIGRA</sequence>
<dbReference type="GeneID" id="28766854"/>
<dbReference type="OrthoDB" id="3789521at2759"/>
<gene>
    <name evidence="1" type="ORF">CC84DRAFT_1222434</name>
</gene>
<dbReference type="RefSeq" id="XP_018030481.1">
    <property type="nucleotide sequence ID" value="XM_018183368.1"/>
</dbReference>
<dbReference type="EMBL" id="KV441560">
    <property type="protein sequence ID" value="OAG00116.1"/>
    <property type="molecule type" value="Genomic_DNA"/>
</dbReference>
<dbReference type="AlphaFoldDB" id="A0A177BYA5"/>
<protein>
    <submittedName>
        <fullName evidence="1">Uncharacterized protein</fullName>
    </submittedName>
</protein>
<proteinExistence type="predicted"/>
<accession>A0A177BYA5</accession>
<name>A0A177BYA5_9PLEO</name>
<dbReference type="InParanoid" id="A0A177BYA5"/>
<keyword evidence="2" id="KW-1185">Reference proteome</keyword>
<reference evidence="1 2" key="1">
    <citation type="submission" date="2016-05" db="EMBL/GenBank/DDBJ databases">
        <title>Comparative analysis of secretome profiles of manganese(II)-oxidizing ascomycete fungi.</title>
        <authorList>
            <consortium name="DOE Joint Genome Institute"/>
            <person name="Zeiner C.A."/>
            <person name="Purvine S.O."/>
            <person name="Zink E.M."/>
            <person name="Wu S."/>
            <person name="Pasa-Tolic L."/>
            <person name="Chaput D.L."/>
            <person name="Haridas S."/>
            <person name="Grigoriev I.V."/>
            <person name="Santelli C.M."/>
            <person name="Hansel C.M."/>
        </authorList>
    </citation>
    <scope>NUCLEOTIDE SEQUENCE [LARGE SCALE GENOMIC DNA]</scope>
    <source>
        <strain evidence="1 2">AP3s5-JAC2a</strain>
    </source>
</reference>
<evidence type="ECO:0000313" key="1">
    <source>
        <dbReference type="EMBL" id="OAG00116.1"/>
    </source>
</evidence>
<dbReference type="Proteomes" id="UP000077069">
    <property type="component" value="Unassembled WGS sequence"/>
</dbReference>
<organism evidence="1 2">
    <name type="scientific">Paraphaeosphaeria sporulosa</name>
    <dbReference type="NCBI Taxonomy" id="1460663"/>
    <lineage>
        <taxon>Eukaryota</taxon>
        <taxon>Fungi</taxon>
        <taxon>Dikarya</taxon>
        <taxon>Ascomycota</taxon>
        <taxon>Pezizomycotina</taxon>
        <taxon>Dothideomycetes</taxon>
        <taxon>Pleosporomycetidae</taxon>
        <taxon>Pleosporales</taxon>
        <taxon>Massarineae</taxon>
        <taxon>Didymosphaeriaceae</taxon>
        <taxon>Paraphaeosphaeria</taxon>
    </lineage>
</organism>